<dbReference type="Gene3D" id="3.30.1490.20">
    <property type="entry name" value="ATP-grasp fold, A domain"/>
    <property type="match status" value="1"/>
</dbReference>
<dbReference type="HAMAP" id="MF_01928">
    <property type="entry name" value="PurK"/>
    <property type="match status" value="1"/>
</dbReference>
<feature type="binding site" evidence="8">
    <location>
        <begin position="151"/>
        <end position="157"/>
    </location>
    <ligand>
        <name>ATP</name>
        <dbReference type="ChEBI" id="CHEBI:30616"/>
    </ligand>
</feature>
<dbReference type="NCBIfam" id="TIGR01161">
    <property type="entry name" value="purK"/>
    <property type="match status" value="1"/>
</dbReference>
<feature type="domain" description="ATP-grasp" evidence="10">
    <location>
        <begin position="111"/>
        <end position="296"/>
    </location>
</feature>
<dbReference type="SUPFAM" id="SSF56059">
    <property type="entry name" value="Glutathione synthetase ATP-binding domain-like"/>
    <property type="match status" value="1"/>
</dbReference>
<evidence type="ECO:0000256" key="8">
    <source>
        <dbReference type="HAMAP-Rule" id="MF_01928"/>
    </source>
</evidence>
<dbReference type="GO" id="GO:0005524">
    <property type="term" value="F:ATP binding"/>
    <property type="evidence" value="ECO:0007669"/>
    <property type="project" value="UniProtKB-UniRule"/>
</dbReference>
<dbReference type="GO" id="GO:0004638">
    <property type="term" value="F:phosphoribosylaminoimidazole carboxylase activity"/>
    <property type="evidence" value="ECO:0007669"/>
    <property type="project" value="InterPro"/>
</dbReference>
<dbReference type="InterPro" id="IPR005875">
    <property type="entry name" value="PurK"/>
</dbReference>
<comment type="function">
    <text evidence="8">Catalyzes the ATP-dependent conversion of 5-aminoimidazole ribonucleotide (AIR) and HCO(3)(-) to N5-carboxyaminoimidazole ribonucleotide (N5-CAIR).</text>
</comment>
<feature type="binding site" evidence="8">
    <location>
        <position position="212"/>
    </location>
    <ligand>
        <name>ATP</name>
        <dbReference type="ChEBI" id="CHEBI:30616"/>
    </ligand>
</feature>
<organism evidence="11 12">
    <name type="scientific">Periweissella cryptocerci</name>
    <dbReference type="NCBI Taxonomy" id="2506420"/>
    <lineage>
        <taxon>Bacteria</taxon>
        <taxon>Bacillati</taxon>
        <taxon>Bacillota</taxon>
        <taxon>Bacilli</taxon>
        <taxon>Lactobacillales</taxon>
        <taxon>Lactobacillaceae</taxon>
        <taxon>Periweissella</taxon>
    </lineage>
</organism>
<evidence type="ECO:0000259" key="10">
    <source>
        <dbReference type="PROSITE" id="PS50975"/>
    </source>
</evidence>
<evidence type="ECO:0000256" key="5">
    <source>
        <dbReference type="ARBA" id="ARBA00022755"/>
    </source>
</evidence>
<evidence type="ECO:0000256" key="4">
    <source>
        <dbReference type="ARBA" id="ARBA00022741"/>
    </source>
</evidence>
<feature type="binding site" evidence="8">
    <location>
        <position position="189"/>
    </location>
    <ligand>
        <name>ATP</name>
        <dbReference type="ChEBI" id="CHEBI:30616"/>
    </ligand>
</feature>
<dbReference type="GO" id="GO:0006189">
    <property type="term" value="P:'de novo' IMP biosynthetic process"/>
    <property type="evidence" value="ECO:0007669"/>
    <property type="project" value="UniProtKB-UniRule"/>
</dbReference>
<comment type="cofactor">
    <cofactor evidence="2">
        <name>Mg(2+)</name>
        <dbReference type="ChEBI" id="CHEBI:18420"/>
    </cofactor>
</comment>
<dbReference type="SUPFAM" id="SSF52440">
    <property type="entry name" value="PreATP-grasp domain"/>
    <property type="match status" value="1"/>
</dbReference>
<dbReference type="GO" id="GO:0046872">
    <property type="term" value="F:metal ion binding"/>
    <property type="evidence" value="ECO:0007669"/>
    <property type="project" value="InterPro"/>
</dbReference>
<comment type="cofactor">
    <cofactor evidence="1">
        <name>Mn(2+)</name>
        <dbReference type="ChEBI" id="CHEBI:29035"/>
    </cofactor>
</comment>
<dbReference type="PANTHER" id="PTHR11609">
    <property type="entry name" value="PURINE BIOSYNTHESIS PROTEIN 6/7, PUR6/7"/>
    <property type="match status" value="1"/>
</dbReference>
<dbReference type="FunFam" id="3.40.50.20:FF:000016">
    <property type="entry name" value="N5-carboxyaminoimidazole ribonucleotide synthase"/>
    <property type="match status" value="1"/>
</dbReference>
<dbReference type="InterPro" id="IPR011054">
    <property type="entry name" value="Rudment_hybrid_motif"/>
</dbReference>
<dbReference type="InterPro" id="IPR054350">
    <property type="entry name" value="PurT/PurK_preATP-grasp"/>
</dbReference>
<dbReference type="Gene3D" id="3.30.470.20">
    <property type="entry name" value="ATP-grasp fold, B domain"/>
    <property type="match status" value="1"/>
</dbReference>
<evidence type="ECO:0000256" key="9">
    <source>
        <dbReference type="RuleBase" id="RU361200"/>
    </source>
</evidence>
<dbReference type="InterPro" id="IPR011761">
    <property type="entry name" value="ATP-grasp"/>
</dbReference>
<accession>A0A4P6YS79</accession>
<dbReference type="EMBL" id="CP037940">
    <property type="protein sequence ID" value="QBO35496.1"/>
    <property type="molecule type" value="Genomic_DNA"/>
</dbReference>
<evidence type="ECO:0000313" key="11">
    <source>
        <dbReference type="EMBL" id="QBO35496.1"/>
    </source>
</evidence>
<dbReference type="SUPFAM" id="SSF51246">
    <property type="entry name" value="Rudiment single hybrid motif"/>
    <property type="match status" value="1"/>
</dbReference>
<dbReference type="GO" id="GO:0034028">
    <property type="term" value="F:5-(carboxyamino)imidazole ribonucleotide synthase activity"/>
    <property type="evidence" value="ECO:0007669"/>
    <property type="project" value="UniProtKB-UniRule"/>
</dbReference>
<dbReference type="Pfam" id="PF17769">
    <property type="entry name" value="PurK_C"/>
    <property type="match status" value="1"/>
</dbReference>
<dbReference type="NCBIfam" id="NF004679">
    <property type="entry name" value="PRK06019.1-5"/>
    <property type="match status" value="1"/>
</dbReference>
<dbReference type="Gene3D" id="3.40.50.20">
    <property type="match status" value="1"/>
</dbReference>
<dbReference type="OrthoDB" id="9804625at2"/>
<evidence type="ECO:0000256" key="6">
    <source>
        <dbReference type="ARBA" id="ARBA00022840"/>
    </source>
</evidence>
<protein>
    <recommendedName>
        <fullName evidence="8 9">N5-carboxyaminoimidazole ribonucleotide synthase</fullName>
        <shortName evidence="8 9">N5-CAIR synthase</shortName>
        <ecNumber evidence="8 9">6.3.4.18</ecNumber>
    </recommendedName>
    <alternativeName>
        <fullName evidence="8 9">5-(carboxyamino)imidazole ribonucleotide synthetase</fullName>
    </alternativeName>
</protein>
<evidence type="ECO:0000256" key="2">
    <source>
        <dbReference type="ARBA" id="ARBA00001946"/>
    </source>
</evidence>
<evidence type="ECO:0000256" key="1">
    <source>
        <dbReference type="ARBA" id="ARBA00001936"/>
    </source>
</evidence>
<dbReference type="RefSeq" id="WP_133362575.1">
    <property type="nucleotide sequence ID" value="NZ_CP037940.1"/>
</dbReference>
<reference evidence="12" key="1">
    <citation type="submission" date="2019-03" db="EMBL/GenBank/DDBJ databases">
        <title>Weissella sp. 26KH-42 Genome sequencing.</title>
        <authorList>
            <person name="Heo J."/>
            <person name="Kim S.-J."/>
            <person name="Kim J.-S."/>
            <person name="Hong S.-B."/>
            <person name="Kwon S.-W."/>
        </authorList>
    </citation>
    <scope>NUCLEOTIDE SEQUENCE [LARGE SCALE GENOMIC DNA]</scope>
    <source>
        <strain evidence="12">26KH-42</strain>
    </source>
</reference>
<dbReference type="InterPro" id="IPR003135">
    <property type="entry name" value="ATP-grasp_carboxylate-amine"/>
</dbReference>
<dbReference type="InterPro" id="IPR016185">
    <property type="entry name" value="PreATP-grasp_dom_sf"/>
</dbReference>
<keyword evidence="6 8" id="KW-0067">ATP-binding</keyword>
<name>A0A4P6YS79_9LACO</name>
<feature type="binding site" evidence="8">
    <location>
        <position position="107"/>
    </location>
    <ligand>
        <name>ATP</name>
        <dbReference type="ChEBI" id="CHEBI:30616"/>
    </ligand>
</feature>
<comment type="caution">
    <text evidence="8">Lacks conserved residue(s) required for the propagation of feature annotation.</text>
</comment>
<keyword evidence="12" id="KW-1185">Reference proteome</keyword>
<dbReference type="KEGG" id="wei:EQG49_03005"/>
<comment type="pathway">
    <text evidence="8 9">Purine metabolism; IMP biosynthesis via de novo pathway; 5-amino-1-(5-phospho-D-ribosyl)imidazole-4-carboxylate from 5-amino-1-(5-phospho-D-ribosyl)imidazole (N5-CAIR route): step 1/2.</text>
</comment>
<dbReference type="EC" id="6.3.4.18" evidence="8 9"/>
<comment type="subunit">
    <text evidence="8 9">Homodimer.</text>
</comment>
<dbReference type="PROSITE" id="PS50975">
    <property type="entry name" value="ATP_GRASP"/>
    <property type="match status" value="1"/>
</dbReference>
<keyword evidence="7" id="KW-0464">Manganese</keyword>
<dbReference type="AlphaFoldDB" id="A0A4P6YS79"/>
<dbReference type="Pfam" id="PF02222">
    <property type="entry name" value="ATP-grasp"/>
    <property type="match status" value="1"/>
</dbReference>
<comment type="similarity">
    <text evidence="8 9">Belongs to the PurK/PurT family.</text>
</comment>
<sequence>MIKTILPPATIGIIGGGQLGQMLAQSAKAMGYKVGVLDPTPASPAGQVSDFEINAPYDDLAALTDLAKRSDVLTYEFENVDLAALTQVLPFTEIPQGTELLRVTRNRITEKTFLHELGIPTVNFLVIDEHLPSEAVIKAILPGILKTTTGGYDGHGQRDIANVDDLQAASDLYAAVPAILEQRTSFIKEVSVMVTRDGNDEVHIWPVVENFHAQHVLQKTLAPALVAPSVQMQIDTIATKLANKLDLRGVLGIEMFVTADQQVLVNELAPRPHNSGHYSIEAMNVSQFEGHIRSIVGLPIQPLELMKPALMINLLGTQLTRARLALHAHPEWHFHDYGKGEIRPMRKLGHFTVLGEIAISKNIDWLTDKGE</sequence>
<comment type="function">
    <text evidence="9">Catalyzes the ATP-dependent conversion of 5-aminoimidazole ribonucleotide (AIR) and HCO(3)- to N5-carboxyaminoimidazole ribonucleotide (N5-CAIR).</text>
</comment>
<evidence type="ECO:0000313" key="12">
    <source>
        <dbReference type="Proteomes" id="UP000292886"/>
    </source>
</evidence>
<keyword evidence="5 8" id="KW-0658">Purine biosynthesis</keyword>
<dbReference type="PANTHER" id="PTHR11609:SF5">
    <property type="entry name" value="PHOSPHORIBOSYLAMINOIMIDAZOLE CARBOXYLASE"/>
    <property type="match status" value="1"/>
</dbReference>
<comment type="catalytic activity">
    <reaction evidence="8 9">
        <text>5-amino-1-(5-phospho-beta-D-ribosyl)imidazole + hydrogencarbonate + ATP = 5-carboxyamino-1-(5-phospho-D-ribosyl)imidazole + ADP + phosphate + 2 H(+)</text>
        <dbReference type="Rhea" id="RHEA:19317"/>
        <dbReference type="ChEBI" id="CHEBI:15378"/>
        <dbReference type="ChEBI" id="CHEBI:17544"/>
        <dbReference type="ChEBI" id="CHEBI:30616"/>
        <dbReference type="ChEBI" id="CHEBI:43474"/>
        <dbReference type="ChEBI" id="CHEBI:58730"/>
        <dbReference type="ChEBI" id="CHEBI:137981"/>
        <dbReference type="ChEBI" id="CHEBI:456216"/>
        <dbReference type="EC" id="6.3.4.18"/>
    </reaction>
</comment>
<evidence type="ECO:0000256" key="3">
    <source>
        <dbReference type="ARBA" id="ARBA00022598"/>
    </source>
</evidence>
<feature type="binding site" evidence="8">
    <location>
        <position position="146"/>
    </location>
    <ligand>
        <name>ATP</name>
        <dbReference type="ChEBI" id="CHEBI:30616"/>
    </ligand>
</feature>
<keyword evidence="4 8" id="KW-0547">Nucleotide-binding</keyword>
<dbReference type="Pfam" id="PF22660">
    <property type="entry name" value="RS_preATP-grasp-like"/>
    <property type="match status" value="1"/>
</dbReference>
<dbReference type="Proteomes" id="UP000292886">
    <property type="component" value="Chromosome"/>
</dbReference>
<keyword evidence="3 8" id="KW-0436">Ligase</keyword>
<proteinExistence type="inferred from homology"/>
<evidence type="ECO:0000256" key="7">
    <source>
        <dbReference type="ARBA" id="ARBA00023211"/>
    </source>
</evidence>
<dbReference type="GO" id="GO:0005829">
    <property type="term" value="C:cytosol"/>
    <property type="evidence" value="ECO:0007669"/>
    <property type="project" value="TreeGrafter"/>
</dbReference>
<dbReference type="NCBIfam" id="NF004675">
    <property type="entry name" value="PRK06019.1-1"/>
    <property type="match status" value="1"/>
</dbReference>
<gene>
    <name evidence="8 9 11" type="primary">purK</name>
    <name evidence="11" type="ORF">EQG49_03005</name>
</gene>
<dbReference type="InterPro" id="IPR013815">
    <property type="entry name" value="ATP_grasp_subdomain_1"/>
</dbReference>
<dbReference type="UniPathway" id="UPA00074">
    <property type="reaction ID" value="UER00942"/>
</dbReference>
<feature type="binding site" evidence="8">
    <location>
        <begin position="266"/>
        <end position="267"/>
    </location>
    <ligand>
        <name>ATP</name>
        <dbReference type="ChEBI" id="CHEBI:30616"/>
    </ligand>
</feature>
<dbReference type="InterPro" id="IPR040686">
    <property type="entry name" value="PurK_C"/>
</dbReference>